<keyword evidence="6" id="KW-0443">Lipid metabolism</keyword>
<dbReference type="Pfam" id="PF01066">
    <property type="entry name" value="CDP-OH_P_transf"/>
    <property type="match status" value="1"/>
</dbReference>
<keyword evidence="13" id="KW-1185">Reference proteome</keyword>
<evidence type="ECO:0000256" key="5">
    <source>
        <dbReference type="ARBA" id="ARBA00022989"/>
    </source>
</evidence>
<protein>
    <recommendedName>
        <fullName evidence="14">Cardiolipin synthase</fullName>
    </recommendedName>
</protein>
<proteinExistence type="inferred from homology"/>
<keyword evidence="4 11" id="KW-0812">Transmembrane</keyword>
<evidence type="ECO:0008006" key="14">
    <source>
        <dbReference type="Google" id="ProtNLM"/>
    </source>
</evidence>
<comment type="similarity">
    <text evidence="10">Belongs to the CDP-alcohol phosphatidyltransferase class-I family.</text>
</comment>
<feature type="transmembrane region" description="Helical" evidence="11">
    <location>
        <begin position="200"/>
        <end position="218"/>
    </location>
</feature>
<dbReference type="InterPro" id="IPR050324">
    <property type="entry name" value="CDP-alcohol_PTase-I"/>
</dbReference>
<dbReference type="Gene3D" id="1.20.120.1760">
    <property type="match status" value="1"/>
</dbReference>
<comment type="subcellular location">
    <subcellularLocation>
        <location evidence="1">Membrane</location>
        <topology evidence="1">Multi-pass membrane protein</topology>
    </subcellularLocation>
</comment>
<name>A0A1L0CJW7_9ASCO</name>
<evidence type="ECO:0000256" key="7">
    <source>
        <dbReference type="ARBA" id="ARBA00023136"/>
    </source>
</evidence>
<organism evidence="12 13">
    <name type="scientific">Hanseniaspora guilliermondii</name>
    <dbReference type="NCBI Taxonomy" id="56406"/>
    <lineage>
        <taxon>Eukaryota</taxon>
        <taxon>Fungi</taxon>
        <taxon>Dikarya</taxon>
        <taxon>Ascomycota</taxon>
        <taxon>Saccharomycotina</taxon>
        <taxon>Saccharomycetes</taxon>
        <taxon>Saccharomycodales</taxon>
        <taxon>Saccharomycodaceae</taxon>
        <taxon>Hanseniaspora</taxon>
    </lineage>
</organism>
<accession>A0A1L0CJW7</accession>
<dbReference type="AlphaFoldDB" id="A0A1L0CJW7"/>
<sequence length="269" mass="31073">MLKGFVRPNHGLAPYYGLLRNRNCILKKTFTYNLIKEKFYSSRNDNSDTLKADLKRNNNIKSLLKEVKTIPNMITLSRIISTPLITYSLIHQDYTTSISLFSYAAISDFLDGFIARRFKMNTRLGSILDPLADKILILSTICGLYQVIPTYVFSLFLLKDSLLIGKSFISFLENKKNNFITQQNINLLQVKPTYISKANTAFQLFYIGGLFVFLVYKKENNDEDCDAKKKEKIEHLDSFFEYFGIFVSTTTVLSGLSYLGPRFIRRYLK</sequence>
<keyword evidence="8" id="KW-0594">Phospholipid biosynthesis</keyword>
<evidence type="ECO:0000256" key="9">
    <source>
        <dbReference type="ARBA" id="ARBA00023264"/>
    </source>
</evidence>
<dbReference type="GO" id="GO:0016020">
    <property type="term" value="C:membrane"/>
    <property type="evidence" value="ECO:0007669"/>
    <property type="project" value="UniProtKB-SubCell"/>
</dbReference>
<dbReference type="PANTHER" id="PTHR14269:SF60">
    <property type="entry name" value="CARDIOLIPIN SYNTHASE (CMP-FORMING)"/>
    <property type="match status" value="1"/>
</dbReference>
<dbReference type="InterPro" id="IPR043130">
    <property type="entry name" value="CDP-OH_PTrfase_TM_dom"/>
</dbReference>
<feature type="transmembrane region" description="Helical" evidence="11">
    <location>
        <begin position="239"/>
        <end position="259"/>
    </location>
</feature>
<keyword evidence="3 10" id="KW-0808">Transferase</keyword>
<evidence type="ECO:0000256" key="3">
    <source>
        <dbReference type="ARBA" id="ARBA00022679"/>
    </source>
</evidence>
<dbReference type="PROSITE" id="PS00379">
    <property type="entry name" value="CDP_ALCOHOL_P_TRANSF"/>
    <property type="match status" value="1"/>
</dbReference>
<evidence type="ECO:0000256" key="1">
    <source>
        <dbReference type="ARBA" id="ARBA00004141"/>
    </source>
</evidence>
<keyword evidence="5 11" id="KW-1133">Transmembrane helix</keyword>
<dbReference type="Proteomes" id="UP000183365">
    <property type="component" value="Unassembled WGS sequence"/>
</dbReference>
<dbReference type="GO" id="GO:0043337">
    <property type="term" value="F:cardiolipin synthase (CMP-forming)"/>
    <property type="evidence" value="ECO:0007669"/>
    <property type="project" value="TreeGrafter"/>
</dbReference>
<dbReference type="GO" id="GO:0032049">
    <property type="term" value="P:cardiolipin biosynthetic process"/>
    <property type="evidence" value="ECO:0007669"/>
    <property type="project" value="TreeGrafter"/>
</dbReference>
<evidence type="ECO:0000256" key="4">
    <source>
        <dbReference type="ARBA" id="ARBA00022692"/>
    </source>
</evidence>
<dbReference type="EMBL" id="FQNF01000010">
    <property type="protein sequence ID" value="SGZ38649.1"/>
    <property type="molecule type" value="Genomic_DNA"/>
</dbReference>
<reference evidence="13" key="1">
    <citation type="submission" date="2016-11" db="EMBL/GenBank/DDBJ databases">
        <authorList>
            <person name="Guldener U."/>
        </authorList>
    </citation>
    <scope>NUCLEOTIDE SEQUENCE [LARGE SCALE GENOMIC DNA]</scope>
</reference>
<dbReference type="PANTHER" id="PTHR14269">
    <property type="entry name" value="CDP-DIACYLGLYCEROL--GLYCEROL-3-PHOSPHATE 3-PHOSPHATIDYLTRANSFERASE-RELATED"/>
    <property type="match status" value="1"/>
</dbReference>
<feature type="transmembrane region" description="Helical" evidence="11">
    <location>
        <begin position="135"/>
        <end position="158"/>
    </location>
</feature>
<evidence type="ECO:0000256" key="8">
    <source>
        <dbReference type="ARBA" id="ARBA00023209"/>
    </source>
</evidence>
<evidence type="ECO:0000313" key="12">
    <source>
        <dbReference type="EMBL" id="SGZ38649.1"/>
    </source>
</evidence>
<evidence type="ECO:0000313" key="13">
    <source>
        <dbReference type="Proteomes" id="UP000183365"/>
    </source>
</evidence>
<dbReference type="InterPro" id="IPR048254">
    <property type="entry name" value="CDP_ALCOHOL_P_TRANSF_CS"/>
</dbReference>
<evidence type="ECO:0000256" key="2">
    <source>
        <dbReference type="ARBA" id="ARBA00022516"/>
    </source>
</evidence>
<keyword evidence="7 11" id="KW-0472">Membrane</keyword>
<dbReference type="GO" id="GO:0005739">
    <property type="term" value="C:mitochondrion"/>
    <property type="evidence" value="ECO:0007669"/>
    <property type="project" value="TreeGrafter"/>
</dbReference>
<dbReference type="OrthoDB" id="10020554at2759"/>
<keyword evidence="2" id="KW-0444">Lipid biosynthesis</keyword>
<dbReference type="VEuPathDB" id="FungiDB:HGUI_00849"/>
<evidence type="ECO:0000256" key="11">
    <source>
        <dbReference type="SAM" id="Phobius"/>
    </source>
</evidence>
<gene>
    <name evidence="12" type="ORF">HGUI_00849</name>
</gene>
<evidence type="ECO:0000256" key="6">
    <source>
        <dbReference type="ARBA" id="ARBA00023098"/>
    </source>
</evidence>
<dbReference type="InterPro" id="IPR000462">
    <property type="entry name" value="CDP-OH_P_trans"/>
</dbReference>
<keyword evidence="9" id="KW-1208">Phospholipid metabolism</keyword>
<evidence type="ECO:0000256" key="10">
    <source>
        <dbReference type="RuleBase" id="RU003750"/>
    </source>
</evidence>